<dbReference type="EMBL" id="JAEDAH010000060">
    <property type="protein sequence ID" value="MCA6064308.1"/>
    <property type="molecule type" value="Genomic_DNA"/>
</dbReference>
<reference evidence="2 3" key="1">
    <citation type="submission" date="2020-12" db="EMBL/GenBank/DDBJ databases">
        <title>Novel Thalassolituus-related marine hydrocarbonoclastic bacteria mediated algae-derived hydrocarbons mineralization in twilight zone of the northern South China Sea.</title>
        <authorList>
            <person name="Dong C."/>
        </authorList>
    </citation>
    <scope>NUCLEOTIDE SEQUENCE [LARGE SCALE GENOMIC DNA]</scope>
    <source>
        <strain evidence="2 3">IMCC1826</strain>
    </source>
</reference>
<protein>
    <submittedName>
        <fullName evidence="2">Uncharacterized protein</fullName>
    </submittedName>
</protein>
<accession>A0ABS7ZST9</accession>
<feature type="region of interest" description="Disordered" evidence="1">
    <location>
        <begin position="244"/>
        <end position="263"/>
    </location>
</feature>
<sequence length="263" mass="30063">MDGLFRTEKISISLPELKSMERFSTYIFQVNDLRVILQCDGVVGGEPVYEYSYTPVRQGVTPNLYPKKDMTLPFGSMRLPVDAMQDDFYNWSSLLNVVFFPITSIERPILEERLKEAIERAFDEGTELSVTGDECEKIRSYQDIDILTVEGRKWAYTSCGNLDRRDLFVTELSADLALQIDFDSSPCWHRKGYAPEPVKQHLMKFYLDYLSHVKIIPVGSVPDSELPPLGFYPAEREEKAIDAEGRVVESKPDSDSSETTMGW</sequence>
<feature type="compositionally biased region" description="Basic and acidic residues" evidence="1">
    <location>
        <begin position="244"/>
        <end position="254"/>
    </location>
</feature>
<proteinExistence type="predicted"/>
<dbReference type="Proteomes" id="UP000714380">
    <property type="component" value="Unassembled WGS sequence"/>
</dbReference>
<comment type="caution">
    <text evidence="2">The sequence shown here is derived from an EMBL/GenBank/DDBJ whole genome shotgun (WGS) entry which is preliminary data.</text>
</comment>
<dbReference type="RefSeq" id="WP_225675157.1">
    <property type="nucleotide sequence ID" value="NZ_JAEDAH010000060.1"/>
</dbReference>
<evidence type="ECO:0000313" key="2">
    <source>
        <dbReference type="EMBL" id="MCA6064308.1"/>
    </source>
</evidence>
<evidence type="ECO:0000313" key="3">
    <source>
        <dbReference type="Proteomes" id="UP000714380"/>
    </source>
</evidence>
<gene>
    <name evidence="2" type="ORF">I9W95_11885</name>
</gene>
<keyword evidence="3" id="KW-1185">Reference proteome</keyword>
<evidence type="ECO:0000256" key="1">
    <source>
        <dbReference type="SAM" id="MobiDB-lite"/>
    </source>
</evidence>
<organism evidence="2 3">
    <name type="scientific">Thalassolituus marinus</name>
    <dbReference type="NCBI Taxonomy" id="671053"/>
    <lineage>
        <taxon>Bacteria</taxon>
        <taxon>Pseudomonadati</taxon>
        <taxon>Pseudomonadota</taxon>
        <taxon>Gammaproteobacteria</taxon>
        <taxon>Oceanospirillales</taxon>
        <taxon>Oceanospirillaceae</taxon>
        <taxon>Thalassolituus</taxon>
    </lineage>
</organism>
<name>A0ABS7ZST9_9GAMM</name>